<dbReference type="InterPro" id="IPR005887">
    <property type="entry name" value="GH92_a_mannosidase_put"/>
</dbReference>
<dbReference type="AlphaFoldDB" id="A0A840CS64"/>
<dbReference type="InterPro" id="IPR050883">
    <property type="entry name" value="PNGase"/>
</dbReference>
<name>A0A840CS64_9BACT</name>
<reference evidence="6 7" key="1">
    <citation type="submission" date="2020-08" db="EMBL/GenBank/DDBJ databases">
        <title>Genomic Encyclopedia of Type Strains, Phase IV (KMG-IV): sequencing the most valuable type-strain genomes for metagenomic binning, comparative biology and taxonomic classification.</title>
        <authorList>
            <person name="Goeker M."/>
        </authorList>
    </citation>
    <scope>NUCLEOTIDE SEQUENCE [LARGE SCALE GENOMIC DNA]</scope>
    <source>
        <strain evidence="6 7">DSM 104969</strain>
    </source>
</reference>
<dbReference type="PANTHER" id="PTHR12143">
    <property type="entry name" value="PEPTIDE N-GLYCANASE PNGASE -RELATED"/>
    <property type="match status" value="1"/>
</dbReference>
<dbReference type="GO" id="GO:0030246">
    <property type="term" value="F:carbohydrate binding"/>
    <property type="evidence" value="ECO:0007669"/>
    <property type="project" value="InterPro"/>
</dbReference>
<dbReference type="EMBL" id="JACIEP010000007">
    <property type="protein sequence ID" value="MBB4036484.1"/>
    <property type="molecule type" value="Genomic_DNA"/>
</dbReference>
<evidence type="ECO:0000259" key="4">
    <source>
        <dbReference type="Pfam" id="PF07971"/>
    </source>
</evidence>
<dbReference type="GO" id="GO:0000224">
    <property type="term" value="F:peptide-N4-(N-acetyl-beta-glucosaminyl)asparagine amidase activity"/>
    <property type="evidence" value="ECO:0007669"/>
    <property type="project" value="TreeGrafter"/>
</dbReference>
<dbReference type="NCBIfam" id="TIGR01180">
    <property type="entry name" value="aman2_put"/>
    <property type="match status" value="1"/>
</dbReference>
<comment type="caution">
    <text evidence="6">The sequence shown here is derived from an EMBL/GenBank/DDBJ whole genome shotgun (WGS) entry which is preliminary data.</text>
</comment>
<dbReference type="RefSeq" id="WP_183307379.1">
    <property type="nucleotide sequence ID" value="NZ_JACIEP010000007.1"/>
</dbReference>
<keyword evidence="7" id="KW-1185">Reference proteome</keyword>
<dbReference type="Gene3D" id="1.20.1050.60">
    <property type="entry name" value="alpha-1,2-mannosidase"/>
    <property type="match status" value="1"/>
</dbReference>
<dbReference type="InterPro" id="IPR012939">
    <property type="entry name" value="Glyco_hydro_92"/>
</dbReference>
<proteinExistence type="predicted"/>
<accession>A0A840CS64</accession>
<sequence>MKKVIIIAVLVGTFVSFQKNQEDYTRYVNPLIGTDFQKHSKGDKEPSEHKGQTIPAVGIPNGMTNWVAQTIAGEKKCNAPYYYYHNAIQGFRASHWLNGSCTQDYGSVTIMPVSGRLEVNAEKRASKFSHEKEIASPYHYSVLLDNYNIKADITGLSRSGIMQFDFRDAEDRYIIVEPNSDEGEGFINIDVEKKEITGYNPVHRIYQGWGESAGFSGYFVVRFSDSFLEFGTWNDSVISSKSTSVKGSKSNVGAWVKLSSATKGSVSLKIGTSFTSIENARLNLETEIENKSFDQIKDESESAWNKALGQIKVEGADTAKLIKFYSALYCSRLLPRTFSDVNGAYPGFSEKYVNHKADGFTYYCDFSMWDTYRALQPLLTILQPEMNGDMMRSYIIKGKTGGWLPTFPLWNNYTAAMIGDHGISIIGDAIMKEIPGFDYEEAYELMRKNAFTVNTDHQSYVDGKGRRAMESYLRYGYIPLEDGVPDAFHKREQVSRTLEYAYDDYVLSQVARKLGKTEDYEVLIKRAANYKNVIDPETGYVRGRYADGRWVEQFDPYKPEPFICEGTPFHYTWYVPQDVDGLRRVLGKERFSQRLNEFFDKDHYWHGNEPGHHIPYLFAMTGEAWKTQEWVHKIIAREYFITPDGLSGNDDAGQMSAWLVFSMMGFYPVCPGSNQYILGSPSFEKTTISLNNNNSFQIEARNLSDNNIYIQKAELNGKPYNEYYISHSDIIKGGKLVLEMGNTPNKEWPKANR</sequence>
<dbReference type="InterPro" id="IPR014718">
    <property type="entry name" value="GH-type_carb-bd"/>
</dbReference>
<dbReference type="Gene3D" id="1.20.1610.10">
    <property type="entry name" value="alpha-1,2-mannosidases domains"/>
    <property type="match status" value="1"/>
</dbReference>
<feature type="domain" description="Glycosyl hydrolase family 92 N-terminal" evidence="5">
    <location>
        <begin position="27"/>
        <end position="273"/>
    </location>
</feature>
<dbReference type="GO" id="GO:0005829">
    <property type="term" value="C:cytosol"/>
    <property type="evidence" value="ECO:0007669"/>
    <property type="project" value="TreeGrafter"/>
</dbReference>
<organism evidence="6 7">
    <name type="scientific">Dysgonomonas hofstadii</name>
    <dbReference type="NCBI Taxonomy" id="637886"/>
    <lineage>
        <taxon>Bacteria</taxon>
        <taxon>Pseudomonadati</taxon>
        <taxon>Bacteroidota</taxon>
        <taxon>Bacteroidia</taxon>
        <taxon>Bacteroidales</taxon>
        <taxon>Dysgonomonadaceae</taxon>
        <taxon>Dysgonomonas</taxon>
    </lineage>
</organism>
<dbReference type="Pfam" id="PF07971">
    <property type="entry name" value="Glyco_hydro_92"/>
    <property type="match status" value="1"/>
</dbReference>
<feature type="domain" description="Glycosyl hydrolase family 92" evidence="4">
    <location>
        <begin position="279"/>
        <end position="742"/>
    </location>
</feature>
<dbReference type="InterPro" id="IPR041371">
    <property type="entry name" value="GH92_N"/>
</dbReference>
<evidence type="ECO:0000313" key="6">
    <source>
        <dbReference type="EMBL" id="MBB4036484.1"/>
    </source>
</evidence>
<dbReference type="GO" id="GO:0005975">
    <property type="term" value="P:carbohydrate metabolic process"/>
    <property type="evidence" value="ECO:0007669"/>
    <property type="project" value="InterPro"/>
</dbReference>
<dbReference type="Pfam" id="PF17678">
    <property type="entry name" value="Glyco_hydro_92N"/>
    <property type="match status" value="1"/>
</dbReference>
<comment type="subunit">
    <text evidence="2">Monomer.</text>
</comment>
<dbReference type="Gene3D" id="2.70.98.10">
    <property type="match status" value="1"/>
</dbReference>
<evidence type="ECO:0000256" key="1">
    <source>
        <dbReference type="ARBA" id="ARBA00001913"/>
    </source>
</evidence>
<gene>
    <name evidence="6" type="ORF">GGR21_002386</name>
</gene>
<dbReference type="Proteomes" id="UP000555103">
    <property type="component" value="Unassembled WGS sequence"/>
</dbReference>
<evidence type="ECO:0000259" key="5">
    <source>
        <dbReference type="Pfam" id="PF17678"/>
    </source>
</evidence>
<dbReference type="SUPFAM" id="SSF48208">
    <property type="entry name" value="Six-hairpin glycosidases"/>
    <property type="match status" value="1"/>
</dbReference>
<dbReference type="InterPro" id="IPR008928">
    <property type="entry name" value="6-hairpin_glycosidase_sf"/>
</dbReference>
<dbReference type="Gene3D" id="3.30.2080.10">
    <property type="entry name" value="GH92 mannosidase domain"/>
    <property type="match status" value="1"/>
</dbReference>
<dbReference type="GO" id="GO:0006516">
    <property type="term" value="P:glycoprotein catabolic process"/>
    <property type="evidence" value="ECO:0007669"/>
    <property type="project" value="TreeGrafter"/>
</dbReference>
<keyword evidence="3" id="KW-0106">Calcium</keyword>
<evidence type="ECO:0000313" key="7">
    <source>
        <dbReference type="Proteomes" id="UP000555103"/>
    </source>
</evidence>
<evidence type="ECO:0000256" key="2">
    <source>
        <dbReference type="ARBA" id="ARBA00011245"/>
    </source>
</evidence>
<dbReference type="PANTHER" id="PTHR12143:SF43">
    <property type="entry name" value="PUTATIVE-RELATED"/>
    <property type="match status" value="1"/>
</dbReference>
<dbReference type="FunFam" id="3.30.2080.10:FF:000001">
    <property type="entry name" value="Alpha-1,2-mannosidase subfamily"/>
    <property type="match status" value="1"/>
</dbReference>
<evidence type="ECO:0000256" key="3">
    <source>
        <dbReference type="ARBA" id="ARBA00022837"/>
    </source>
</evidence>
<comment type="cofactor">
    <cofactor evidence="1">
        <name>Ca(2+)</name>
        <dbReference type="ChEBI" id="CHEBI:29108"/>
    </cofactor>
</comment>
<protein>
    <submittedName>
        <fullName evidence="6">Putative alpha-1,2-mannosidase</fullName>
    </submittedName>
</protein>